<dbReference type="PRINTS" id="PR00778">
    <property type="entry name" value="HTHARSR"/>
</dbReference>
<dbReference type="OrthoDB" id="28610at2157"/>
<evidence type="ECO:0000259" key="4">
    <source>
        <dbReference type="PROSITE" id="PS50987"/>
    </source>
</evidence>
<proteinExistence type="predicted"/>
<dbReference type="Gene3D" id="3.40.50.300">
    <property type="entry name" value="P-loop containing nucleotide triphosphate hydrolases"/>
    <property type="match status" value="1"/>
</dbReference>
<evidence type="ECO:0000256" key="1">
    <source>
        <dbReference type="ARBA" id="ARBA00023015"/>
    </source>
</evidence>
<evidence type="ECO:0000313" key="5">
    <source>
        <dbReference type="EMBL" id="RKD95647.1"/>
    </source>
</evidence>
<dbReference type="Gene3D" id="1.10.10.10">
    <property type="entry name" value="Winged helix-like DNA-binding domain superfamily/Winged helix DNA-binding domain"/>
    <property type="match status" value="1"/>
</dbReference>
<dbReference type="CDD" id="cd00090">
    <property type="entry name" value="HTH_ARSR"/>
    <property type="match status" value="1"/>
</dbReference>
<dbReference type="PANTHER" id="PTHR33154">
    <property type="entry name" value="TRANSCRIPTIONAL REGULATOR, ARSR FAMILY"/>
    <property type="match status" value="1"/>
</dbReference>
<name>A0A419WJN6_9EURY</name>
<keyword evidence="6" id="KW-1185">Reference proteome</keyword>
<evidence type="ECO:0000256" key="3">
    <source>
        <dbReference type="ARBA" id="ARBA00023163"/>
    </source>
</evidence>
<dbReference type="PANTHER" id="PTHR33154:SF33">
    <property type="entry name" value="TRANSCRIPTIONAL REPRESSOR SDPR"/>
    <property type="match status" value="1"/>
</dbReference>
<dbReference type="InterPro" id="IPR051081">
    <property type="entry name" value="HTH_MetalResp_TranReg"/>
</dbReference>
<accession>A0A419WJN6</accession>
<sequence length="374" mass="43393">MVDESDKLNRFEEAFQRGQKGQVSNYETWLQDKGIDPNKSSIEYLTKYFYENPEKTVNHEEQLESTAEYLGFFSQRSNIYHLPIIGVSGIGKTQFLHTVQHLLKQTEPEITQKYLKADRFTDIEDEEEQIFEIRDELRDLEKVVIFIDNCEWKRIESLTEALRVIDTVVDDALFLTSWTPEYWNHHREDVEDVVPASKEIHLTSFQEDETVDALEQIFRVVADDGLELPEALLQKIHGYSSGIPRLFTLLALETLRETFLKETEIGDAEAVDAAAEKMNLVGLEEEVYDLSETKLTILTHMVLWHDKSGIRPSQLVDLIDRDKSTVSYHLKDLRSAGLVESEKQGRSAYYQIKEPVKPFIQTRINQTSEYHGEL</sequence>
<reference evidence="5 6" key="1">
    <citation type="submission" date="2018-09" db="EMBL/GenBank/DDBJ databases">
        <title>Genomic Encyclopedia of Archaeal and Bacterial Type Strains, Phase II (KMG-II): from individual species to whole genera.</title>
        <authorList>
            <person name="Goeker M."/>
        </authorList>
    </citation>
    <scope>NUCLEOTIDE SEQUENCE [LARGE SCALE GENOMIC DNA]</scope>
    <source>
        <strain evidence="5 6">DSM 13151</strain>
    </source>
</reference>
<dbReference type="SUPFAM" id="SSF46785">
    <property type="entry name" value="Winged helix' DNA-binding domain"/>
    <property type="match status" value="1"/>
</dbReference>
<dbReference type="InterPro" id="IPR011991">
    <property type="entry name" value="ArsR-like_HTH"/>
</dbReference>
<dbReference type="Proteomes" id="UP000283805">
    <property type="component" value="Unassembled WGS sequence"/>
</dbReference>
<dbReference type="InterPro" id="IPR027417">
    <property type="entry name" value="P-loop_NTPase"/>
</dbReference>
<dbReference type="EMBL" id="RAPO01000002">
    <property type="protein sequence ID" value="RKD95647.1"/>
    <property type="molecule type" value="Genomic_DNA"/>
</dbReference>
<keyword evidence="2" id="KW-0238">DNA-binding</keyword>
<evidence type="ECO:0000313" key="6">
    <source>
        <dbReference type="Proteomes" id="UP000283805"/>
    </source>
</evidence>
<dbReference type="GO" id="GO:0003677">
    <property type="term" value="F:DNA binding"/>
    <property type="evidence" value="ECO:0007669"/>
    <property type="project" value="UniProtKB-KW"/>
</dbReference>
<keyword evidence="3" id="KW-0804">Transcription</keyword>
<organism evidence="5 6">
    <name type="scientific">Halopiger aswanensis</name>
    <dbReference type="NCBI Taxonomy" id="148449"/>
    <lineage>
        <taxon>Archaea</taxon>
        <taxon>Methanobacteriati</taxon>
        <taxon>Methanobacteriota</taxon>
        <taxon>Stenosarchaea group</taxon>
        <taxon>Halobacteria</taxon>
        <taxon>Halobacteriales</taxon>
        <taxon>Natrialbaceae</taxon>
        <taxon>Halopiger</taxon>
    </lineage>
</organism>
<dbReference type="InterPro" id="IPR001845">
    <property type="entry name" value="HTH_ArsR_DNA-bd_dom"/>
</dbReference>
<evidence type="ECO:0000256" key="2">
    <source>
        <dbReference type="ARBA" id="ARBA00023125"/>
    </source>
</evidence>
<dbReference type="SMART" id="SM00418">
    <property type="entry name" value="HTH_ARSR"/>
    <property type="match status" value="1"/>
</dbReference>
<dbReference type="PROSITE" id="PS50987">
    <property type="entry name" value="HTH_ARSR_2"/>
    <property type="match status" value="1"/>
</dbReference>
<dbReference type="RefSeq" id="WP_120244895.1">
    <property type="nucleotide sequence ID" value="NZ_RAPO01000002.1"/>
</dbReference>
<dbReference type="AlphaFoldDB" id="A0A419WJN6"/>
<dbReference type="Pfam" id="PF01022">
    <property type="entry name" value="HTH_5"/>
    <property type="match status" value="1"/>
</dbReference>
<gene>
    <name evidence="5" type="ORF">ATJ93_2508</name>
</gene>
<dbReference type="GO" id="GO:0003700">
    <property type="term" value="F:DNA-binding transcription factor activity"/>
    <property type="evidence" value="ECO:0007669"/>
    <property type="project" value="InterPro"/>
</dbReference>
<protein>
    <submittedName>
        <fullName evidence="5">Helix-turn-helix protein</fullName>
    </submittedName>
</protein>
<feature type="domain" description="HTH arsR-type" evidence="4">
    <location>
        <begin position="275"/>
        <end position="371"/>
    </location>
</feature>
<keyword evidence="1" id="KW-0805">Transcription regulation</keyword>
<dbReference type="InterPro" id="IPR036390">
    <property type="entry name" value="WH_DNA-bd_sf"/>
</dbReference>
<dbReference type="InterPro" id="IPR036388">
    <property type="entry name" value="WH-like_DNA-bd_sf"/>
</dbReference>
<comment type="caution">
    <text evidence="5">The sequence shown here is derived from an EMBL/GenBank/DDBJ whole genome shotgun (WGS) entry which is preliminary data.</text>
</comment>
<dbReference type="SUPFAM" id="SSF52540">
    <property type="entry name" value="P-loop containing nucleoside triphosphate hydrolases"/>
    <property type="match status" value="1"/>
</dbReference>